<feature type="transmembrane region" description="Helical" evidence="1">
    <location>
        <begin position="90"/>
        <end position="108"/>
    </location>
</feature>
<feature type="transmembrane region" description="Helical" evidence="1">
    <location>
        <begin position="115"/>
        <end position="134"/>
    </location>
</feature>
<dbReference type="OrthoDB" id="3253635at2"/>
<dbReference type="RefSeq" id="WP_089297043.1">
    <property type="nucleotide sequence ID" value="NZ_BOMU01000079.1"/>
</dbReference>
<dbReference type="AlphaFoldDB" id="A0A239EVT9"/>
<keyword evidence="1" id="KW-0472">Membrane</keyword>
<keyword evidence="1" id="KW-0812">Transmembrane</keyword>
<proteinExistence type="predicted"/>
<dbReference type="Proteomes" id="UP000198415">
    <property type="component" value="Unassembled WGS sequence"/>
</dbReference>
<gene>
    <name evidence="2" type="ORF">SAMN06264365_116111</name>
</gene>
<keyword evidence="1" id="KW-1133">Transmembrane helix</keyword>
<evidence type="ECO:0000313" key="2">
    <source>
        <dbReference type="EMBL" id="SNS48143.1"/>
    </source>
</evidence>
<evidence type="ECO:0000313" key="3">
    <source>
        <dbReference type="Proteomes" id="UP000198415"/>
    </source>
</evidence>
<sequence length="183" mass="19546">MTTVAAHRLEQVEAPGAILTKAAAKALAVLRITTGFVFLWAFLDKTFGFGYATPAAKAWINGGSPTKGFLSHVEAGPFKEMFHSLAGSTFADWAFMLGLLGIGLALILGVGLRIAAGSAALMMAMMWLAEWPLASGSSNPVVDYHVIYAVSGIVLALTYAGHTWGLGRLWARLPLVQKNRWLI</sequence>
<dbReference type="EMBL" id="FZNR01000016">
    <property type="protein sequence ID" value="SNS48143.1"/>
    <property type="molecule type" value="Genomic_DNA"/>
</dbReference>
<reference evidence="2 3" key="1">
    <citation type="submission" date="2017-06" db="EMBL/GenBank/DDBJ databases">
        <authorList>
            <person name="Kim H.J."/>
            <person name="Triplett B.A."/>
        </authorList>
    </citation>
    <scope>NUCLEOTIDE SEQUENCE [LARGE SCALE GENOMIC DNA]</scope>
    <source>
        <strain evidence="2 3">DSM 43151</strain>
    </source>
</reference>
<feature type="transmembrane region" description="Helical" evidence="1">
    <location>
        <begin position="26"/>
        <end position="43"/>
    </location>
</feature>
<evidence type="ECO:0000256" key="1">
    <source>
        <dbReference type="SAM" id="Phobius"/>
    </source>
</evidence>
<feature type="transmembrane region" description="Helical" evidence="1">
    <location>
        <begin position="146"/>
        <end position="171"/>
    </location>
</feature>
<organism evidence="2 3">
    <name type="scientific">Actinoplanes regularis</name>
    <dbReference type="NCBI Taxonomy" id="52697"/>
    <lineage>
        <taxon>Bacteria</taxon>
        <taxon>Bacillati</taxon>
        <taxon>Actinomycetota</taxon>
        <taxon>Actinomycetes</taxon>
        <taxon>Micromonosporales</taxon>
        <taxon>Micromonosporaceae</taxon>
        <taxon>Actinoplanes</taxon>
    </lineage>
</organism>
<accession>A0A239EVT9</accession>
<protein>
    <submittedName>
        <fullName evidence="2">Thiosulfate dehydrogenase [quinone] large subunit</fullName>
    </submittedName>
</protein>
<name>A0A239EVT9_9ACTN</name>
<keyword evidence="3" id="KW-1185">Reference proteome</keyword>